<dbReference type="Proteomes" id="UP000186922">
    <property type="component" value="Unassembled WGS sequence"/>
</dbReference>
<keyword evidence="3" id="KW-1185">Reference proteome</keyword>
<evidence type="ECO:0000256" key="1">
    <source>
        <dbReference type="SAM" id="MobiDB-lite"/>
    </source>
</evidence>
<dbReference type="EMBL" id="BDGG01000004">
    <property type="protein sequence ID" value="GAU98281.1"/>
    <property type="molecule type" value="Genomic_DNA"/>
</dbReference>
<dbReference type="OrthoDB" id="9435504at2759"/>
<name>A0A1D1V9B6_RAMVA</name>
<evidence type="ECO:0000313" key="3">
    <source>
        <dbReference type="Proteomes" id="UP000186922"/>
    </source>
</evidence>
<organism evidence="2 3">
    <name type="scientific">Ramazzottius varieornatus</name>
    <name type="common">Water bear</name>
    <name type="synonym">Tardigrade</name>
    <dbReference type="NCBI Taxonomy" id="947166"/>
    <lineage>
        <taxon>Eukaryota</taxon>
        <taxon>Metazoa</taxon>
        <taxon>Ecdysozoa</taxon>
        <taxon>Tardigrada</taxon>
        <taxon>Eutardigrada</taxon>
        <taxon>Parachela</taxon>
        <taxon>Hypsibioidea</taxon>
        <taxon>Ramazzottiidae</taxon>
        <taxon>Ramazzottius</taxon>
    </lineage>
</organism>
<dbReference type="Pfam" id="PF14960">
    <property type="entry name" value="ATP_synth_reg"/>
    <property type="match status" value="1"/>
</dbReference>
<evidence type="ECO:0000313" key="2">
    <source>
        <dbReference type="EMBL" id="GAU98281.1"/>
    </source>
</evidence>
<accession>A0A1D1V9B6</accession>
<comment type="caution">
    <text evidence="2">The sequence shown here is derived from an EMBL/GenBank/DDBJ whole genome shotgun (WGS) entry which is preliminary data.</text>
</comment>
<dbReference type="AlphaFoldDB" id="A0A1D1V9B6"/>
<feature type="region of interest" description="Disordered" evidence="1">
    <location>
        <begin position="132"/>
        <end position="155"/>
    </location>
</feature>
<reference evidence="2 3" key="1">
    <citation type="journal article" date="2016" name="Nat. Commun.">
        <title>Extremotolerant tardigrade genome and improved radiotolerance of human cultured cells by tardigrade-unique protein.</title>
        <authorList>
            <person name="Hashimoto T."/>
            <person name="Horikawa D.D."/>
            <person name="Saito Y."/>
            <person name="Kuwahara H."/>
            <person name="Kozuka-Hata H."/>
            <person name="Shin-I T."/>
            <person name="Minakuchi Y."/>
            <person name="Ohishi K."/>
            <person name="Motoyama A."/>
            <person name="Aizu T."/>
            <person name="Enomoto A."/>
            <person name="Kondo K."/>
            <person name="Tanaka S."/>
            <person name="Hara Y."/>
            <person name="Koshikawa S."/>
            <person name="Sagara H."/>
            <person name="Miura T."/>
            <person name="Yokobori S."/>
            <person name="Miyagawa K."/>
            <person name="Suzuki Y."/>
            <person name="Kubo T."/>
            <person name="Oyama M."/>
            <person name="Kohara Y."/>
            <person name="Fujiyama A."/>
            <person name="Arakawa K."/>
            <person name="Katayama T."/>
            <person name="Toyoda A."/>
            <person name="Kunieda T."/>
        </authorList>
    </citation>
    <scope>NUCLEOTIDE SEQUENCE [LARGE SCALE GENOMIC DNA]</scope>
    <source>
        <strain evidence="2 3">YOKOZUNA-1</strain>
    </source>
</reference>
<sequence length="155" mass="17803">MSHSWITGYRNLRSVSICHLNNFSHFRLLLGGSDLLSLLFLTRKLTSYVCFVFHGYLVELLFQGAHRPGGIMKFSLVRYASDHAEEAHLKGWQKYYNTYTIIGRRNIAYSTFAMLGVLGLYLKFKPSKKTTTGHLDNQNVNEHDQPHVTGGKKRH</sequence>
<proteinExistence type="predicted"/>
<dbReference type="InterPro" id="IPR009125">
    <property type="entry name" value="ATPMK"/>
</dbReference>
<gene>
    <name evidence="2" type="primary">RvY_09448</name>
    <name evidence="2" type="synonym">RvY_09448.1</name>
    <name evidence="2" type="ORF">RvY_09448-1</name>
</gene>
<protein>
    <submittedName>
        <fullName evidence="2">Uncharacterized protein</fullName>
    </submittedName>
</protein>